<dbReference type="PANTHER" id="PTHR11130">
    <property type="entry name" value="GLUTATHIONE SYNTHETASE"/>
    <property type="match status" value="1"/>
</dbReference>
<name>A0A0L0D2V5_THETB</name>
<evidence type="ECO:0000256" key="7">
    <source>
        <dbReference type="ARBA" id="ARBA00022840"/>
    </source>
</evidence>
<dbReference type="Proteomes" id="UP000054408">
    <property type="component" value="Unassembled WGS sequence"/>
</dbReference>
<dbReference type="GeneID" id="25562701"/>
<feature type="region of interest" description="Disordered" evidence="12">
    <location>
        <begin position="501"/>
        <end position="524"/>
    </location>
</feature>
<accession>A0A0L0D2V5</accession>
<dbReference type="InterPro" id="IPR004887">
    <property type="entry name" value="GSH_synth_subst-bd"/>
</dbReference>
<sequence>MTSNARLPEPLELPLAQSTEVATLASEAGQWAVTRGLVKDVPGTGVTHAPLALYPSPFPKAAFEHVWALQPLMNRLLSASASDSELLHKVLRPVAKRDPFVASQLAILEAVGGVPGGRSGVVAGIWRTDYLLHQPQQDNPLRILQVEQNAISVAYAALSSIACSLHEYQLKRGAVQPALEFDSPPNAALKELVALLTLAHSEYVARQAPAATPVVVMVVQAGELNQYDQRWIQYLLFESAGINMVRATHDSLMADLEHDDEAGTVQLNGAPVSVFYFRAGYTPDDYPSQAHWDIRATIEASTSVKIPDIAHQLAGTKAMQRALADPEVLTRYVSPSEAAAASSVFAGLYDLPADSGRATEVLAQAAAAPDDYVLKPQREGGGNNLYRAALAKAIATKSRDELEAYILMERIVPPLARNLVLRGGVVKEIQGVSELGIFGLFFKDVASGTEIDNKAGGYLLRTKPADVDEGGVSAGVAYLDSVALVDLPFDSSPTMTIPGAVRKASDAIEPDADTDTRPAKRAKA</sequence>
<evidence type="ECO:0000256" key="4">
    <source>
        <dbReference type="ARBA" id="ARBA00022684"/>
    </source>
</evidence>
<evidence type="ECO:0000256" key="8">
    <source>
        <dbReference type="ARBA" id="ARBA00022842"/>
    </source>
</evidence>
<dbReference type="InterPro" id="IPR037013">
    <property type="entry name" value="GSH-S_sub-bd_sf"/>
</dbReference>
<evidence type="ECO:0000313" key="14">
    <source>
        <dbReference type="EMBL" id="KNC46629.1"/>
    </source>
</evidence>
<dbReference type="eggNOG" id="KOG0021">
    <property type="taxonomic scope" value="Eukaryota"/>
</dbReference>
<dbReference type="Pfam" id="PF03917">
    <property type="entry name" value="GSH_synth_ATP"/>
    <property type="match status" value="1"/>
</dbReference>
<dbReference type="SUPFAM" id="SSF56059">
    <property type="entry name" value="Glutathione synthetase ATP-binding domain-like"/>
    <property type="match status" value="1"/>
</dbReference>
<dbReference type="EC" id="6.3.2.3" evidence="9"/>
<keyword evidence="7 9" id="KW-0067">ATP-binding</keyword>
<reference evidence="14 15" key="1">
    <citation type="submission" date="2010-05" db="EMBL/GenBank/DDBJ databases">
        <title>The Genome Sequence of Thecamonas trahens ATCC 50062.</title>
        <authorList>
            <consortium name="The Broad Institute Genome Sequencing Platform"/>
            <person name="Russ C."/>
            <person name="Cuomo C."/>
            <person name="Shea T."/>
            <person name="Young S.K."/>
            <person name="Zeng Q."/>
            <person name="Koehrsen M."/>
            <person name="Haas B."/>
            <person name="Borodovsky M."/>
            <person name="Guigo R."/>
            <person name="Alvarado L."/>
            <person name="Berlin A."/>
            <person name="Bochicchio J."/>
            <person name="Borenstein D."/>
            <person name="Chapman S."/>
            <person name="Chen Z."/>
            <person name="Freedman E."/>
            <person name="Gellesch M."/>
            <person name="Goldberg J."/>
            <person name="Griggs A."/>
            <person name="Gujja S."/>
            <person name="Heilman E."/>
            <person name="Heiman D."/>
            <person name="Hepburn T."/>
            <person name="Howarth C."/>
            <person name="Jen D."/>
            <person name="Larson L."/>
            <person name="Mehta T."/>
            <person name="Park D."/>
            <person name="Pearson M."/>
            <person name="Roberts A."/>
            <person name="Saif S."/>
            <person name="Shenoy N."/>
            <person name="Sisk P."/>
            <person name="Stolte C."/>
            <person name="Sykes S."/>
            <person name="Thomson T."/>
            <person name="Walk T."/>
            <person name="White J."/>
            <person name="Yandava C."/>
            <person name="Burger G."/>
            <person name="Gray M.W."/>
            <person name="Holland P.W.H."/>
            <person name="King N."/>
            <person name="Lang F.B.F."/>
            <person name="Roger A.J."/>
            <person name="Ruiz-Trillo I."/>
            <person name="Lander E."/>
            <person name="Nusbaum C."/>
        </authorList>
    </citation>
    <scope>NUCLEOTIDE SEQUENCE [LARGE SCALE GENOMIC DNA]</scope>
    <source>
        <strain evidence="14 15">ATCC 50062</strain>
    </source>
</reference>
<feature type="binding site" evidence="10">
    <location>
        <position position="469"/>
    </location>
    <ligand>
        <name>ATP</name>
        <dbReference type="ChEBI" id="CHEBI:30616"/>
    </ligand>
</feature>
<feature type="binding site" evidence="10">
    <location>
        <position position="229"/>
    </location>
    <ligand>
        <name>substrate</name>
    </ligand>
</feature>
<evidence type="ECO:0000256" key="5">
    <source>
        <dbReference type="ARBA" id="ARBA00022723"/>
    </source>
</evidence>
<feature type="domain" description="Glutathione synthase substrate-binding" evidence="13">
    <location>
        <begin position="214"/>
        <end position="314"/>
    </location>
</feature>
<dbReference type="OrthoDB" id="2020073at2759"/>
<keyword evidence="5 9" id="KW-0479">Metal-binding</keyword>
<feature type="binding site" evidence="10">
    <location>
        <position position="317"/>
    </location>
    <ligand>
        <name>ATP</name>
        <dbReference type="ChEBI" id="CHEBI:30616"/>
    </ligand>
</feature>
<dbReference type="GO" id="GO:0000287">
    <property type="term" value="F:magnesium ion binding"/>
    <property type="evidence" value="ECO:0007669"/>
    <property type="project" value="UniProtKB-UniRule"/>
</dbReference>
<dbReference type="InterPro" id="IPR016185">
    <property type="entry name" value="PreATP-grasp_dom_sf"/>
</dbReference>
<evidence type="ECO:0000256" key="3">
    <source>
        <dbReference type="ARBA" id="ARBA00022598"/>
    </source>
</evidence>
<dbReference type="Gene3D" id="1.10.1080.10">
    <property type="entry name" value="Glutathione Synthetase, Chain A, domain 3"/>
    <property type="match status" value="1"/>
</dbReference>
<feature type="binding site" evidence="10">
    <location>
        <position position="461"/>
    </location>
    <ligand>
        <name>substrate</name>
    </ligand>
</feature>
<dbReference type="PANTHER" id="PTHR11130:SF0">
    <property type="entry name" value="GLUTATHIONE SYNTHETASE"/>
    <property type="match status" value="1"/>
</dbReference>
<dbReference type="GO" id="GO:0004363">
    <property type="term" value="F:glutathione synthase activity"/>
    <property type="evidence" value="ECO:0007669"/>
    <property type="project" value="UniProtKB-UniRule"/>
</dbReference>
<comment type="similarity">
    <text evidence="2 9">Belongs to the eukaryotic GSH synthase family.</text>
</comment>
<dbReference type="Gene3D" id="3.40.50.1760">
    <property type="entry name" value="Glutathione synthase, substrate-binding domain superfamily, eukaryotic"/>
    <property type="match status" value="1"/>
</dbReference>
<dbReference type="InterPro" id="IPR014709">
    <property type="entry name" value="Glutathione_synthase_C_euk"/>
</dbReference>
<evidence type="ECO:0000256" key="11">
    <source>
        <dbReference type="PIRSR" id="PIRSR001558-2"/>
    </source>
</evidence>
<keyword evidence="8 9" id="KW-0460">Magnesium</keyword>
<dbReference type="STRING" id="461836.A0A0L0D2V5"/>
<keyword evidence="15" id="KW-1185">Reference proteome</keyword>
<comment type="catalytic activity">
    <reaction evidence="9">
        <text>gamma-L-glutamyl-L-cysteine + glycine + ATP = glutathione + ADP + phosphate + H(+)</text>
        <dbReference type="Rhea" id="RHEA:13557"/>
        <dbReference type="ChEBI" id="CHEBI:15378"/>
        <dbReference type="ChEBI" id="CHEBI:30616"/>
        <dbReference type="ChEBI" id="CHEBI:43474"/>
        <dbReference type="ChEBI" id="CHEBI:57305"/>
        <dbReference type="ChEBI" id="CHEBI:57925"/>
        <dbReference type="ChEBI" id="CHEBI:58173"/>
        <dbReference type="ChEBI" id="CHEBI:456216"/>
        <dbReference type="EC" id="6.3.2.3"/>
    </reaction>
</comment>
<comment type="cofactor">
    <cofactor evidence="9 11">
        <name>Mg(2+)</name>
        <dbReference type="ChEBI" id="CHEBI:18420"/>
    </cofactor>
    <text evidence="9 11">Binds 1 Mg(2+) ion per subunit.</text>
</comment>
<evidence type="ECO:0000259" key="13">
    <source>
        <dbReference type="Pfam" id="PF03199"/>
    </source>
</evidence>
<dbReference type="GO" id="GO:0043295">
    <property type="term" value="F:glutathione binding"/>
    <property type="evidence" value="ECO:0007669"/>
    <property type="project" value="UniProtKB-UniRule"/>
</dbReference>
<dbReference type="GO" id="GO:0005524">
    <property type="term" value="F:ATP binding"/>
    <property type="evidence" value="ECO:0007669"/>
    <property type="project" value="UniProtKB-UniRule"/>
</dbReference>
<evidence type="ECO:0000256" key="9">
    <source>
        <dbReference type="PIRNR" id="PIRNR001558"/>
    </source>
</evidence>
<feature type="binding site" evidence="10">
    <location>
        <position position="386"/>
    </location>
    <ligand>
        <name>ATP</name>
        <dbReference type="ChEBI" id="CHEBI:30616"/>
    </ligand>
</feature>
<organism evidence="14 15">
    <name type="scientific">Thecamonas trahens ATCC 50062</name>
    <dbReference type="NCBI Taxonomy" id="461836"/>
    <lineage>
        <taxon>Eukaryota</taxon>
        <taxon>Apusozoa</taxon>
        <taxon>Apusomonadida</taxon>
        <taxon>Apusomonadidae</taxon>
        <taxon>Thecamonas</taxon>
    </lineage>
</organism>
<gene>
    <name evidence="14" type="ORF">AMSG_03066</name>
</gene>
<protein>
    <recommendedName>
        <fullName evidence="9">Glutathione synthetase</fullName>
        <shortName evidence="9">GSH-S</shortName>
        <ecNumber evidence="9">6.3.2.3</ecNumber>
    </recommendedName>
</protein>
<dbReference type="InterPro" id="IPR014042">
    <property type="entry name" value="Glutathione_synthase_a-hlx"/>
</dbReference>
<dbReference type="GO" id="GO:0005829">
    <property type="term" value="C:cytosol"/>
    <property type="evidence" value="ECO:0007669"/>
    <property type="project" value="TreeGrafter"/>
</dbReference>
<feature type="binding site" evidence="10">
    <location>
        <position position="463"/>
    </location>
    <ligand>
        <name>ATP</name>
        <dbReference type="ChEBI" id="CHEBI:30616"/>
    </ligand>
</feature>
<dbReference type="EMBL" id="GL349443">
    <property type="protein sequence ID" value="KNC46629.1"/>
    <property type="molecule type" value="Genomic_DNA"/>
</dbReference>
<dbReference type="Gene3D" id="3.30.470.20">
    <property type="entry name" value="ATP-grasp fold, B domain"/>
    <property type="match status" value="1"/>
</dbReference>
<keyword evidence="6 9" id="KW-0547">Nucleotide-binding</keyword>
<dbReference type="InterPro" id="IPR014049">
    <property type="entry name" value="Glutathione_synthase_N_euk"/>
</dbReference>
<dbReference type="InterPro" id="IPR005615">
    <property type="entry name" value="Glutathione_synthase"/>
</dbReference>
<proteinExistence type="inferred from homology"/>
<dbReference type="PIRSF" id="PIRSF001558">
    <property type="entry name" value="GSHase"/>
    <property type="match status" value="1"/>
</dbReference>
<dbReference type="UniPathway" id="UPA00142">
    <property type="reaction ID" value="UER00210"/>
</dbReference>
<dbReference type="Gene3D" id="3.30.1490.50">
    <property type="match status" value="1"/>
</dbReference>
<dbReference type="SUPFAM" id="SSF52440">
    <property type="entry name" value="PreATP-grasp domain"/>
    <property type="match status" value="1"/>
</dbReference>
<dbReference type="Gene3D" id="3.30.1490.80">
    <property type="match status" value="1"/>
</dbReference>
<keyword evidence="3 9" id="KW-0436">Ligase</keyword>
<comment type="pathway">
    <text evidence="1 9">Sulfur metabolism; glutathione biosynthesis; glutathione from L-cysteine and L-glutamate: step 2/2.</text>
</comment>
<evidence type="ECO:0000256" key="10">
    <source>
        <dbReference type="PIRSR" id="PIRSR001558-1"/>
    </source>
</evidence>
<evidence type="ECO:0000256" key="2">
    <source>
        <dbReference type="ARBA" id="ARBA00010385"/>
    </source>
</evidence>
<feature type="binding site" evidence="11">
    <location>
        <position position="379"/>
    </location>
    <ligand>
        <name>Mg(2+)</name>
        <dbReference type="ChEBI" id="CHEBI:18420"/>
    </ligand>
</feature>
<dbReference type="RefSeq" id="XP_013760402.1">
    <property type="nucleotide sequence ID" value="XM_013904948.1"/>
</dbReference>
<feature type="binding site" evidence="10">
    <location>
        <position position="434"/>
    </location>
    <ligand>
        <name>ATP</name>
        <dbReference type="ChEBI" id="CHEBI:30616"/>
    </ligand>
</feature>
<evidence type="ECO:0000313" key="15">
    <source>
        <dbReference type="Proteomes" id="UP000054408"/>
    </source>
</evidence>
<dbReference type="AlphaFoldDB" id="A0A0L0D2V5"/>
<dbReference type="NCBIfam" id="TIGR01986">
    <property type="entry name" value="glut_syn_euk"/>
    <property type="match status" value="1"/>
</dbReference>
<keyword evidence="4 9" id="KW-0317">Glutathione biosynthesis</keyword>
<evidence type="ECO:0000256" key="6">
    <source>
        <dbReference type="ARBA" id="ARBA00022741"/>
    </source>
</evidence>
<dbReference type="OMA" id="NGLVMYP"/>
<dbReference type="Pfam" id="PF03199">
    <property type="entry name" value="GSH_synthase"/>
    <property type="match status" value="1"/>
</dbReference>
<evidence type="ECO:0000256" key="1">
    <source>
        <dbReference type="ARBA" id="ARBA00004965"/>
    </source>
</evidence>
<evidence type="ECO:0000256" key="12">
    <source>
        <dbReference type="SAM" id="MobiDB-lite"/>
    </source>
</evidence>
<feature type="binding site" evidence="10">
    <location>
        <begin position="408"/>
        <end position="411"/>
    </location>
    <ligand>
        <name>ATP</name>
        <dbReference type="ChEBI" id="CHEBI:30616"/>
    </ligand>
</feature>
<feature type="binding site" evidence="10">
    <location>
        <begin position="375"/>
        <end position="384"/>
    </location>
    <ligand>
        <name>ATP</name>
        <dbReference type="ChEBI" id="CHEBI:30616"/>
    </ligand>
</feature>